<comment type="caution">
    <text evidence="5">The sequence shown here is derived from an EMBL/GenBank/DDBJ whole genome shotgun (WGS) entry which is preliminary data.</text>
</comment>
<evidence type="ECO:0000259" key="4">
    <source>
        <dbReference type="PROSITE" id="PS51161"/>
    </source>
</evidence>
<dbReference type="CDD" id="cd01675">
    <property type="entry name" value="RNR_III"/>
    <property type="match status" value="1"/>
</dbReference>
<dbReference type="NCBIfam" id="NF006126">
    <property type="entry name" value="PRK08270.1"/>
    <property type="match status" value="1"/>
</dbReference>
<dbReference type="AlphaFoldDB" id="A0A4R1KEN5"/>
<dbReference type="Gene3D" id="3.20.70.20">
    <property type="match status" value="1"/>
</dbReference>
<protein>
    <submittedName>
        <fullName evidence="5">Ribonucleoside-triphosphate reductase class III catalytic subunit</fullName>
    </submittedName>
</protein>
<keyword evidence="1 3" id="KW-0547">Nucleotide-binding</keyword>
<keyword evidence="6" id="KW-1185">Reference proteome</keyword>
<evidence type="ECO:0000313" key="6">
    <source>
        <dbReference type="Proteomes" id="UP000294614"/>
    </source>
</evidence>
<dbReference type="GO" id="GO:0008998">
    <property type="term" value="F:ribonucleoside-triphosphate reductase (thioredoxin) activity"/>
    <property type="evidence" value="ECO:0007669"/>
    <property type="project" value="InterPro"/>
</dbReference>
<dbReference type="GO" id="GO:0031250">
    <property type="term" value="C:anaerobic ribonucleoside-triphosphate reductase complex"/>
    <property type="evidence" value="ECO:0007669"/>
    <property type="project" value="TreeGrafter"/>
</dbReference>
<dbReference type="GO" id="GO:0009265">
    <property type="term" value="P:2'-deoxyribonucleotide biosynthetic process"/>
    <property type="evidence" value="ECO:0007669"/>
    <property type="project" value="TreeGrafter"/>
</dbReference>
<dbReference type="GO" id="GO:0004748">
    <property type="term" value="F:ribonucleoside-diphosphate reductase activity, thioredoxin disulfide as acceptor"/>
    <property type="evidence" value="ECO:0007669"/>
    <property type="project" value="TreeGrafter"/>
</dbReference>
<dbReference type="GO" id="GO:0005524">
    <property type="term" value="F:ATP binding"/>
    <property type="evidence" value="ECO:0007669"/>
    <property type="project" value="UniProtKB-UniRule"/>
</dbReference>
<dbReference type="SUPFAM" id="SSF51998">
    <property type="entry name" value="PFL-like glycyl radical enzymes"/>
    <property type="match status" value="1"/>
</dbReference>
<evidence type="ECO:0000313" key="5">
    <source>
        <dbReference type="EMBL" id="TCK62560.1"/>
    </source>
</evidence>
<name>A0A4R1KEN5_9BACT</name>
<dbReference type="GO" id="GO:0006260">
    <property type="term" value="P:DNA replication"/>
    <property type="evidence" value="ECO:0007669"/>
    <property type="project" value="InterPro"/>
</dbReference>
<sequence>MIEKVSKRDGRFVPFDAERIANAIYKAAKAVGGTDRNIASALSIKVCRRITDKYGHYGAVSVEEIQDEVEKVLIESGHAKTAKAYIIYRKQRSEMRDLKEAFGGLESIVEEYLGGSDWRVNENSNTTYALQGLNNYISSKITAKYWLNKIYPQNVQEAHVNGEYHIHDLGLLAVYCCGWDLKDLLTRGFGGVTGKVESRPPKHFRSALGQIVNFFYTLQGEAAGAQAFSNFDTLLAPFIAYDKLSYSEVKQAMQEFIFNLNVPTRVGFQTPFTNLTMDLYVPKAFRDEAVVIGGMPQERTYGEFQEEMFLFNKAFIEVMQEGDAKGRVFTFPIPTYNVDKNFDWNHPIVTDLMKITAKYGTPYFANFVNSDMSPDDARSMCCRLRLDNRELRKRGGGLFGANPLTGSIGVVTINLPRLGFTAGNEAEFFDRLSKLMELAREGLRIKRKSLEKLTANGLYPYSKHYLSDIYAQHGQYWKNHFNTIGIIGMNECLLNFLGVDIMHEQGLEFSVKVLNFMRDKLADFQNEDDMLYNLEATPAEGTSYRLAKKDVSDFDGIVTSGSAERPYYTNSTQIPVEQTRDLFKAMSHQDKLQPLYTGGTVFHVFLGEAVDNPETVAKLLENITSTYAMPYITITPTFSVCPVHGYIKGEHRECPLCEEDKKHEINRQIERIKAEIEQEVSNG</sequence>
<dbReference type="Pfam" id="PF13597">
    <property type="entry name" value="NRDD"/>
    <property type="match status" value="1"/>
</dbReference>
<evidence type="ECO:0000256" key="3">
    <source>
        <dbReference type="PROSITE-ProRule" id="PRU00492"/>
    </source>
</evidence>
<proteinExistence type="predicted"/>
<dbReference type="PANTHER" id="PTHR21075">
    <property type="entry name" value="ANAEROBIC RIBONUCLEOSIDE-TRIPHOSPHATE REDUCTASE"/>
    <property type="match status" value="1"/>
</dbReference>
<dbReference type="NCBIfam" id="TIGR02487">
    <property type="entry name" value="NrdD"/>
    <property type="match status" value="1"/>
</dbReference>
<reference evidence="5 6" key="1">
    <citation type="submission" date="2019-03" db="EMBL/GenBank/DDBJ databases">
        <title>Genomic Encyclopedia of Type Strains, Phase IV (KMG-IV): sequencing the most valuable type-strain genomes for metagenomic binning, comparative biology and taxonomic classification.</title>
        <authorList>
            <person name="Goeker M."/>
        </authorList>
    </citation>
    <scope>NUCLEOTIDE SEQUENCE [LARGE SCALE GENOMIC DNA]</scope>
    <source>
        <strain evidence="5 6">DSM 24984</strain>
    </source>
</reference>
<dbReference type="Pfam" id="PF03477">
    <property type="entry name" value="ATP-cone"/>
    <property type="match status" value="1"/>
</dbReference>
<keyword evidence="2 3" id="KW-0067">ATP-binding</keyword>
<evidence type="ECO:0000256" key="1">
    <source>
        <dbReference type="ARBA" id="ARBA00022741"/>
    </source>
</evidence>
<evidence type="ECO:0000256" key="2">
    <source>
        <dbReference type="ARBA" id="ARBA00022840"/>
    </source>
</evidence>
<dbReference type="InterPro" id="IPR005144">
    <property type="entry name" value="ATP-cone_dom"/>
</dbReference>
<gene>
    <name evidence="5" type="ORF">C8D98_1089</name>
</gene>
<dbReference type="PANTHER" id="PTHR21075:SF0">
    <property type="entry name" value="ANAEROBIC RIBONUCLEOSIDE-TRIPHOSPHATE REDUCTASE"/>
    <property type="match status" value="1"/>
</dbReference>
<dbReference type="EMBL" id="SMGG01000003">
    <property type="protein sequence ID" value="TCK62560.1"/>
    <property type="molecule type" value="Genomic_DNA"/>
</dbReference>
<dbReference type="OrthoDB" id="9804622at2"/>
<dbReference type="PROSITE" id="PS51161">
    <property type="entry name" value="ATP_CONE"/>
    <property type="match status" value="1"/>
</dbReference>
<accession>A0A4R1KEN5</accession>
<dbReference type="Proteomes" id="UP000294614">
    <property type="component" value="Unassembled WGS sequence"/>
</dbReference>
<dbReference type="InterPro" id="IPR012833">
    <property type="entry name" value="NrdD"/>
</dbReference>
<organism evidence="5 6">
    <name type="scientific">Seleniivibrio woodruffii</name>
    <dbReference type="NCBI Taxonomy" id="1078050"/>
    <lineage>
        <taxon>Bacteria</taxon>
        <taxon>Pseudomonadati</taxon>
        <taxon>Deferribacterota</taxon>
        <taxon>Deferribacteres</taxon>
        <taxon>Deferribacterales</taxon>
        <taxon>Geovibrionaceae</taxon>
        <taxon>Seleniivibrio</taxon>
    </lineage>
</organism>
<feature type="domain" description="ATP-cone" evidence="4">
    <location>
        <begin position="3"/>
        <end position="96"/>
    </location>
</feature>